<keyword evidence="3" id="KW-1185">Reference proteome</keyword>
<reference evidence="2 3" key="1">
    <citation type="journal article" date="2019" name="Int. J. Syst. Evol. Microbiol.">
        <title>The Global Catalogue of Microorganisms (GCM) 10K type strain sequencing project: providing services to taxonomists for standard genome sequencing and annotation.</title>
        <authorList>
            <consortium name="The Broad Institute Genomics Platform"/>
            <consortium name="The Broad Institute Genome Sequencing Center for Infectious Disease"/>
            <person name="Wu L."/>
            <person name="Ma J."/>
        </authorList>
    </citation>
    <scope>NUCLEOTIDE SEQUENCE [LARGE SCALE GENOMIC DNA]</scope>
    <source>
        <strain evidence="2 3">JCM 7356</strain>
    </source>
</reference>
<dbReference type="EMBL" id="BAAATR010000023">
    <property type="protein sequence ID" value="GAA2258647.1"/>
    <property type="molecule type" value="Genomic_DNA"/>
</dbReference>
<name>A0ABN3EHP5_9ACTN</name>
<evidence type="ECO:0008006" key="4">
    <source>
        <dbReference type="Google" id="ProtNLM"/>
    </source>
</evidence>
<proteinExistence type="predicted"/>
<dbReference type="Proteomes" id="UP001500305">
    <property type="component" value="Unassembled WGS sequence"/>
</dbReference>
<organism evidence="2 3">
    <name type="scientific">Kitasatospora cystarginea</name>
    <dbReference type="NCBI Taxonomy" id="58350"/>
    <lineage>
        <taxon>Bacteria</taxon>
        <taxon>Bacillati</taxon>
        <taxon>Actinomycetota</taxon>
        <taxon>Actinomycetes</taxon>
        <taxon>Kitasatosporales</taxon>
        <taxon>Streptomycetaceae</taxon>
        <taxon>Kitasatospora</taxon>
    </lineage>
</organism>
<keyword evidence="1" id="KW-0732">Signal</keyword>
<evidence type="ECO:0000313" key="2">
    <source>
        <dbReference type="EMBL" id="GAA2258647.1"/>
    </source>
</evidence>
<evidence type="ECO:0000256" key="1">
    <source>
        <dbReference type="SAM" id="SignalP"/>
    </source>
</evidence>
<evidence type="ECO:0000313" key="3">
    <source>
        <dbReference type="Proteomes" id="UP001500305"/>
    </source>
</evidence>
<comment type="caution">
    <text evidence="2">The sequence shown here is derived from an EMBL/GenBank/DDBJ whole genome shotgun (WGS) entry which is preliminary data.</text>
</comment>
<feature type="signal peptide" evidence="1">
    <location>
        <begin position="1"/>
        <end position="25"/>
    </location>
</feature>
<gene>
    <name evidence="2" type="ORF">GCM10010430_48330</name>
</gene>
<protein>
    <recommendedName>
        <fullName evidence="4">Secreted protein</fullName>
    </recommendedName>
</protein>
<dbReference type="RefSeq" id="WP_344638585.1">
    <property type="nucleotide sequence ID" value="NZ_BAAATR010000023.1"/>
</dbReference>
<accession>A0ABN3EHP5</accession>
<feature type="chain" id="PRO_5047318103" description="Secreted protein" evidence="1">
    <location>
        <begin position="26"/>
        <end position="135"/>
    </location>
</feature>
<sequence length="135" mass="13806">MISRIAGLVVGTAAILAAAAGPSLAAPATPEAVTPACLAALNRPCAWQQASGSGSGIVGSARVYAADDQLTMLRVEVKIQRAWGSPWETVVSTTMIRSGTIQLSTPSVVTEYRTMVCATGGPAVSAEEQITTCTR</sequence>